<dbReference type="InterPro" id="IPR050082">
    <property type="entry name" value="RNA_methyltr_RlmE"/>
</dbReference>
<evidence type="ECO:0000256" key="3">
    <source>
        <dbReference type="ARBA" id="ARBA00022603"/>
    </source>
</evidence>
<evidence type="ECO:0000256" key="12">
    <source>
        <dbReference type="HAMAP-Rule" id="MF_01547"/>
    </source>
</evidence>
<feature type="binding site" evidence="12">
    <location>
        <position position="63"/>
    </location>
    <ligand>
        <name>S-adenosyl-L-methionine</name>
        <dbReference type="ChEBI" id="CHEBI:59789"/>
    </ligand>
</feature>
<evidence type="ECO:0000256" key="1">
    <source>
        <dbReference type="ARBA" id="ARBA00022490"/>
    </source>
</evidence>
<keyword evidence="2 12" id="KW-0698">rRNA processing</keyword>
<proteinExistence type="inferred from homology"/>
<dbReference type="PANTHER" id="PTHR10920">
    <property type="entry name" value="RIBOSOMAL RNA METHYLTRANSFERASE"/>
    <property type="match status" value="1"/>
</dbReference>
<dbReference type="Gene3D" id="3.40.50.150">
    <property type="entry name" value="Vaccinia Virus protein VP39"/>
    <property type="match status" value="1"/>
</dbReference>
<evidence type="ECO:0000313" key="13">
    <source>
        <dbReference type="EMBL" id="ALN56863.1"/>
    </source>
</evidence>
<dbReference type="InterPro" id="IPR015507">
    <property type="entry name" value="rRNA-MeTfrase_E"/>
</dbReference>
<feature type="binding site" evidence="12">
    <location>
        <position position="102"/>
    </location>
    <ligand>
        <name>S-adenosyl-L-methionine</name>
        <dbReference type="ChEBI" id="CHEBI:59789"/>
    </ligand>
</feature>
<comment type="similarity">
    <text evidence="12">Belongs to the class I-like SAM-binding methyltransferase superfamily. RNA methyltransferase RlmE family.</text>
</comment>
<reference evidence="13 14" key="1">
    <citation type="submission" date="2015-11" db="EMBL/GenBank/DDBJ databases">
        <title>Genome sequences of Lysobacter enzymogenes strain C3 and Lysobacter antibioticus ATCC 29479.</title>
        <authorList>
            <person name="Kobayashi D.Y."/>
        </authorList>
    </citation>
    <scope>NUCLEOTIDE SEQUENCE [LARGE SCALE GENOMIC DNA]</scope>
    <source>
        <strain evidence="13 14">C3</strain>
    </source>
</reference>
<comment type="catalytic activity">
    <reaction evidence="11 12">
        <text>uridine(2552) in 23S rRNA + S-adenosyl-L-methionine = 2'-O-methyluridine(2552) in 23S rRNA + S-adenosyl-L-homocysteine + H(+)</text>
        <dbReference type="Rhea" id="RHEA:42720"/>
        <dbReference type="Rhea" id="RHEA-COMP:10202"/>
        <dbReference type="Rhea" id="RHEA-COMP:10203"/>
        <dbReference type="ChEBI" id="CHEBI:15378"/>
        <dbReference type="ChEBI" id="CHEBI:57856"/>
        <dbReference type="ChEBI" id="CHEBI:59789"/>
        <dbReference type="ChEBI" id="CHEBI:65315"/>
        <dbReference type="ChEBI" id="CHEBI:74478"/>
        <dbReference type="EC" id="2.1.1.166"/>
    </reaction>
</comment>
<dbReference type="InterPro" id="IPR029063">
    <property type="entry name" value="SAM-dependent_MTases_sf"/>
</dbReference>
<dbReference type="EC" id="2.1.1.166" evidence="7 12"/>
<dbReference type="InterPro" id="IPR002877">
    <property type="entry name" value="RNA_MeTrfase_FtsJ_dom"/>
</dbReference>
<organism evidence="13 14">
    <name type="scientific">Lysobacter enzymogenes</name>
    <dbReference type="NCBI Taxonomy" id="69"/>
    <lineage>
        <taxon>Bacteria</taxon>
        <taxon>Pseudomonadati</taxon>
        <taxon>Pseudomonadota</taxon>
        <taxon>Gammaproteobacteria</taxon>
        <taxon>Lysobacterales</taxon>
        <taxon>Lysobacteraceae</taxon>
        <taxon>Lysobacter</taxon>
    </lineage>
</organism>
<dbReference type="NCBIfam" id="NF008390">
    <property type="entry name" value="PRK11188.1"/>
    <property type="match status" value="1"/>
</dbReference>
<dbReference type="GO" id="GO:0008650">
    <property type="term" value="F:rRNA (uridine-2'-O-)-methyltransferase activity"/>
    <property type="evidence" value="ECO:0007669"/>
    <property type="project" value="UniProtKB-UniRule"/>
</dbReference>
<comment type="subcellular location">
    <subcellularLocation>
        <location evidence="12">Cytoplasm</location>
    </subcellularLocation>
</comment>
<comment type="function">
    <text evidence="6 12">Specifically methylates the uridine in position 2552 of 23S rRNA at the 2'-O position of the ribose in the fully assembled 50S ribosomal subunit.</text>
</comment>
<evidence type="ECO:0000256" key="2">
    <source>
        <dbReference type="ARBA" id="ARBA00022552"/>
    </source>
</evidence>
<dbReference type="AlphaFoldDB" id="A0A0S2DEX8"/>
<evidence type="ECO:0000256" key="6">
    <source>
        <dbReference type="ARBA" id="ARBA00037569"/>
    </source>
</evidence>
<evidence type="ECO:0000256" key="11">
    <source>
        <dbReference type="ARBA" id="ARBA00048970"/>
    </source>
</evidence>
<feature type="active site" description="Proton acceptor" evidence="12">
    <location>
        <position position="167"/>
    </location>
</feature>
<dbReference type="SUPFAM" id="SSF53335">
    <property type="entry name" value="S-adenosyl-L-methionine-dependent methyltransferases"/>
    <property type="match status" value="1"/>
</dbReference>
<keyword evidence="3 12" id="KW-0489">Methyltransferase</keyword>
<dbReference type="EMBL" id="CP013140">
    <property type="protein sequence ID" value="ALN56863.1"/>
    <property type="molecule type" value="Genomic_DNA"/>
</dbReference>
<feature type="binding site" evidence="12">
    <location>
        <position position="86"/>
    </location>
    <ligand>
        <name>S-adenosyl-L-methionine</name>
        <dbReference type="ChEBI" id="CHEBI:59789"/>
    </ligand>
</feature>
<dbReference type="OrthoDB" id="9790080at2"/>
<evidence type="ECO:0000256" key="8">
    <source>
        <dbReference type="ARBA" id="ARBA00041129"/>
    </source>
</evidence>
<feature type="binding site" evidence="12">
    <location>
        <position position="61"/>
    </location>
    <ligand>
        <name>S-adenosyl-L-methionine</name>
        <dbReference type="ChEBI" id="CHEBI:59789"/>
    </ligand>
</feature>
<dbReference type="KEGG" id="lez:GLE_1506"/>
<protein>
    <recommendedName>
        <fullName evidence="8 12">Ribosomal RNA large subunit methyltransferase E</fullName>
        <ecNumber evidence="7 12">2.1.1.166</ecNumber>
    </recommendedName>
    <alternativeName>
        <fullName evidence="10 12">23S rRNA Um2552 methyltransferase</fullName>
    </alternativeName>
    <alternativeName>
        <fullName evidence="9 12">rRNA (uridine-2'-O-)-methyltransferase</fullName>
    </alternativeName>
</protein>
<evidence type="ECO:0000256" key="7">
    <source>
        <dbReference type="ARBA" id="ARBA00038861"/>
    </source>
</evidence>
<dbReference type="FunFam" id="3.40.50.150:FF:000005">
    <property type="entry name" value="Ribosomal RNA large subunit methyltransferase E"/>
    <property type="match status" value="1"/>
</dbReference>
<dbReference type="PIRSF" id="PIRSF005461">
    <property type="entry name" value="23S_rRNA_mtase"/>
    <property type="match status" value="1"/>
</dbReference>
<gene>
    <name evidence="12 13" type="primary">rrmJ</name>
    <name evidence="12" type="synonym">ftsJ</name>
    <name evidence="12" type="synonym">rlmE</name>
    <name evidence="13" type="ORF">GLE_1506</name>
</gene>
<feature type="binding site" evidence="12">
    <location>
        <position position="127"/>
    </location>
    <ligand>
        <name>S-adenosyl-L-methionine</name>
        <dbReference type="ChEBI" id="CHEBI:59789"/>
    </ligand>
</feature>
<keyword evidence="4 12" id="KW-0808">Transferase</keyword>
<dbReference type="PATRIC" id="fig|69.6.peg.1487"/>
<evidence type="ECO:0000256" key="5">
    <source>
        <dbReference type="ARBA" id="ARBA00022691"/>
    </source>
</evidence>
<name>A0A0S2DEX8_LYSEN</name>
<dbReference type="Pfam" id="PF01728">
    <property type="entry name" value="FtsJ"/>
    <property type="match status" value="1"/>
</dbReference>
<evidence type="ECO:0000256" key="9">
    <source>
        <dbReference type="ARBA" id="ARBA00041995"/>
    </source>
</evidence>
<evidence type="ECO:0000256" key="10">
    <source>
        <dbReference type="ARBA" id="ARBA00042745"/>
    </source>
</evidence>
<evidence type="ECO:0000313" key="14">
    <source>
        <dbReference type="Proteomes" id="UP000061569"/>
    </source>
</evidence>
<accession>A0A0S2DEX8</accession>
<evidence type="ECO:0000256" key="4">
    <source>
        <dbReference type="ARBA" id="ARBA00022679"/>
    </source>
</evidence>
<dbReference type="STRING" id="69.GLE_1506"/>
<keyword evidence="1 12" id="KW-0963">Cytoplasm</keyword>
<keyword evidence="5 12" id="KW-0949">S-adenosyl-L-methionine</keyword>
<dbReference type="PANTHER" id="PTHR10920:SF18">
    <property type="entry name" value="RRNA METHYLTRANSFERASE 2, MITOCHONDRIAL"/>
    <property type="match status" value="1"/>
</dbReference>
<dbReference type="Proteomes" id="UP000061569">
    <property type="component" value="Chromosome"/>
</dbReference>
<dbReference type="GO" id="GO:0005737">
    <property type="term" value="C:cytoplasm"/>
    <property type="evidence" value="ECO:0007669"/>
    <property type="project" value="UniProtKB-SubCell"/>
</dbReference>
<sequence>MATRSKSSQRWLKEHFSDPFVKKAKSEGLRSRAAYKLEELVERDRLLKPGMVVVDLGAAPGGWSQWVRQEMERLWPKQAGRIVALDILDMPGLAGVEFIHGDFREDAVLAQLESTLDGQVVDLVLSDMAPNMSGVDAVDLPRAMHLSELAMDFADRHLRVEGTFLIKLFQGVGFDEYVRELRRRYAKVSIRKPAASRKRSPEVYALAQGKRATPT</sequence>
<dbReference type="HAMAP" id="MF_01547">
    <property type="entry name" value="RNA_methyltr_E"/>
    <property type="match status" value="1"/>
</dbReference>